<name>A0A140NIR9_PROSM</name>
<sequence>MKKMIEPIKLASDLREVLEKTHTKLDSMGFPFFFDFPVNCCQGSSILLGLEASQNFPTSKIEVVLGSTRKRNVHHYWVEIDSKIYDLTIDQFSSWIDKKYQCPTSPVYAAEKHPLRNYFFYKERYTPIEAYVIFCSKHTNLRDVITVQSLVKKELVRFGWEL</sequence>
<dbReference type="RefSeq" id="WP_014656358.1">
    <property type="nucleotide sequence ID" value="NC_017731.1"/>
</dbReference>
<dbReference type="HOGENOM" id="CLU_128701_0_0_6"/>
<gene>
    <name evidence="1" type="ordered locus">S70_03305</name>
</gene>
<evidence type="ECO:0000313" key="1">
    <source>
        <dbReference type="EMBL" id="AFH92550.1"/>
    </source>
</evidence>
<reference evidence="2" key="2">
    <citation type="submission" date="2012-04" db="EMBL/GenBank/DDBJ databases">
        <title>Complete genome sequence of Providencia stuartii clinical isolate MRSN 2154.</title>
        <authorList>
            <person name="Clifford R.J."/>
            <person name="Hang J."/>
            <person name="Riley M.C."/>
            <person name="Onmus-Leone F."/>
            <person name="Kuschner R.A."/>
            <person name="Lesho E.P."/>
            <person name="Waterman P.E."/>
        </authorList>
    </citation>
    <scope>NUCLEOTIDE SEQUENCE [LARGE SCALE GENOMIC DNA]</scope>
    <source>
        <strain evidence="2">MRSN 2154</strain>
    </source>
</reference>
<reference evidence="1 2" key="1">
    <citation type="journal article" date="2012" name="J. Bacteriol.">
        <title>Complete Genome Sequence of Providencia stuartii Clinical Isolate MRSN 2154.</title>
        <authorList>
            <person name="Clifford R.J."/>
            <person name="Hang J."/>
            <person name="Riley M.C."/>
            <person name="Onmus-Leone F."/>
            <person name="Kuschner R.A."/>
            <person name="Lesho E.P."/>
            <person name="Waterman P.E."/>
        </authorList>
    </citation>
    <scope>NUCLEOTIDE SEQUENCE [LARGE SCALE GENOMIC DNA]</scope>
    <source>
        <strain evidence="1 2">MRSN 2154</strain>
    </source>
</reference>
<dbReference type="EMBL" id="CP003488">
    <property type="protein sequence ID" value="AFH92550.1"/>
    <property type="molecule type" value="Genomic_DNA"/>
</dbReference>
<dbReference type="KEGG" id="psi:S70_03305"/>
<dbReference type="Proteomes" id="UP000005012">
    <property type="component" value="Chromosome"/>
</dbReference>
<dbReference type="AlphaFoldDB" id="A0A140NIR9"/>
<evidence type="ECO:0000313" key="2">
    <source>
        <dbReference type="Proteomes" id="UP000005012"/>
    </source>
</evidence>
<protein>
    <submittedName>
        <fullName evidence="1">Uncharacterized protein</fullName>
    </submittedName>
</protein>
<dbReference type="OrthoDB" id="6897292at2"/>
<organism evidence="1 2">
    <name type="scientific">Providencia stuartii (strain MRSN 2154)</name>
    <dbReference type="NCBI Taxonomy" id="1157951"/>
    <lineage>
        <taxon>Bacteria</taxon>
        <taxon>Pseudomonadati</taxon>
        <taxon>Pseudomonadota</taxon>
        <taxon>Gammaproteobacteria</taxon>
        <taxon>Enterobacterales</taxon>
        <taxon>Morganellaceae</taxon>
        <taxon>Providencia</taxon>
    </lineage>
</organism>
<accession>A0A140NIR9</accession>
<proteinExistence type="predicted"/>
<dbReference type="GeneID" id="93518602"/>